<sequence length="171" mass="19817">MPSFVHFKNYSKKIFDPCKSKIPTLIADTTLKVAQCHPKIKQKQTLLEADKSMEQDDAHSLSSSANTSSQFNQFNFLHFSQYIIFGIHIFYLMKFTLEIIWSVLLKARRVKLTRSEARSSQSDKVRNRIFYNGSAGATTYVKDKDILKKLLLCFDAIKDLKRPKNHQCILH</sequence>
<comment type="caution">
    <text evidence="2">The sequence shown here is derived from an EMBL/GenBank/DDBJ whole genome shotgun (WGS) entry which is preliminary data.</text>
</comment>
<proteinExistence type="predicted"/>
<keyword evidence="1" id="KW-1133">Transmembrane helix</keyword>
<keyword evidence="1" id="KW-0812">Transmembrane</keyword>
<keyword evidence="1" id="KW-0472">Membrane</keyword>
<accession>A0A3M7SPK0</accession>
<name>A0A3M7SPK0_BRAPC</name>
<reference evidence="2 3" key="1">
    <citation type="journal article" date="2018" name="Sci. Rep.">
        <title>Genomic signatures of local adaptation to the degree of environmental predictability in rotifers.</title>
        <authorList>
            <person name="Franch-Gras L."/>
            <person name="Hahn C."/>
            <person name="Garcia-Roger E.M."/>
            <person name="Carmona M.J."/>
            <person name="Serra M."/>
            <person name="Gomez A."/>
        </authorList>
    </citation>
    <scope>NUCLEOTIDE SEQUENCE [LARGE SCALE GENOMIC DNA]</scope>
    <source>
        <strain evidence="2">HYR1</strain>
    </source>
</reference>
<evidence type="ECO:0000313" key="2">
    <source>
        <dbReference type="EMBL" id="RNA37537.1"/>
    </source>
</evidence>
<dbReference type="Proteomes" id="UP000276133">
    <property type="component" value="Unassembled WGS sequence"/>
</dbReference>
<keyword evidence="3" id="KW-1185">Reference proteome</keyword>
<feature type="transmembrane region" description="Helical" evidence="1">
    <location>
        <begin position="82"/>
        <end position="105"/>
    </location>
</feature>
<dbReference type="EMBL" id="REGN01001033">
    <property type="protein sequence ID" value="RNA37537.1"/>
    <property type="molecule type" value="Genomic_DNA"/>
</dbReference>
<dbReference type="AlphaFoldDB" id="A0A3M7SPK0"/>
<gene>
    <name evidence="2" type="ORF">BpHYR1_003764</name>
</gene>
<protein>
    <submittedName>
        <fullName evidence="2">Uncharacterized protein</fullName>
    </submittedName>
</protein>
<evidence type="ECO:0000313" key="3">
    <source>
        <dbReference type="Proteomes" id="UP000276133"/>
    </source>
</evidence>
<evidence type="ECO:0000256" key="1">
    <source>
        <dbReference type="SAM" id="Phobius"/>
    </source>
</evidence>
<organism evidence="2 3">
    <name type="scientific">Brachionus plicatilis</name>
    <name type="common">Marine rotifer</name>
    <name type="synonym">Brachionus muelleri</name>
    <dbReference type="NCBI Taxonomy" id="10195"/>
    <lineage>
        <taxon>Eukaryota</taxon>
        <taxon>Metazoa</taxon>
        <taxon>Spiralia</taxon>
        <taxon>Gnathifera</taxon>
        <taxon>Rotifera</taxon>
        <taxon>Eurotatoria</taxon>
        <taxon>Monogononta</taxon>
        <taxon>Pseudotrocha</taxon>
        <taxon>Ploima</taxon>
        <taxon>Brachionidae</taxon>
        <taxon>Brachionus</taxon>
    </lineage>
</organism>